<dbReference type="STRING" id="314232.SKA53_04608"/>
<organism evidence="1 2">
    <name type="scientific">Yoonia vestfoldensis SKA53</name>
    <dbReference type="NCBI Taxonomy" id="314232"/>
    <lineage>
        <taxon>Bacteria</taxon>
        <taxon>Pseudomonadati</taxon>
        <taxon>Pseudomonadota</taxon>
        <taxon>Alphaproteobacteria</taxon>
        <taxon>Rhodobacterales</taxon>
        <taxon>Paracoccaceae</taxon>
        <taxon>Yoonia</taxon>
    </lineage>
</organism>
<dbReference type="EMBL" id="AAMS01000005">
    <property type="protein sequence ID" value="EAQ06339.1"/>
    <property type="molecule type" value="Genomic_DNA"/>
</dbReference>
<protein>
    <submittedName>
        <fullName evidence="1">Uncharacterized protein</fullName>
    </submittedName>
</protein>
<evidence type="ECO:0000313" key="1">
    <source>
        <dbReference type="EMBL" id="EAQ06339.1"/>
    </source>
</evidence>
<dbReference type="HOGENOM" id="CLU_3421039_0_0_5"/>
<evidence type="ECO:0000313" key="2">
    <source>
        <dbReference type="Proteomes" id="UP000004507"/>
    </source>
</evidence>
<name>A3V615_9RHOB</name>
<reference evidence="1 2" key="1">
    <citation type="submission" date="2006-01" db="EMBL/GenBank/DDBJ databases">
        <authorList>
            <person name="Hagstrom A."/>
            <person name="Ferriera S."/>
            <person name="Johnson J."/>
            <person name="Kravitz S."/>
            <person name="Halpern A."/>
            <person name="Remington K."/>
            <person name="Beeson K."/>
            <person name="Tran B."/>
            <person name="Rogers Y.-H."/>
            <person name="Friedman R."/>
            <person name="Venter J.C."/>
        </authorList>
    </citation>
    <scope>NUCLEOTIDE SEQUENCE [LARGE SCALE GENOMIC DNA]</scope>
    <source>
        <strain evidence="1 2">SKA53</strain>
    </source>
</reference>
<dbReference type="AlphaFoldDB" id="A3V615"/>
<accession>A3V615</accession>
<gene>
    <name evidence="1" type="ORF">SKA53_04608</name>
</gene>
<comment type="caution">
    <text evidence="1">The sequence shown here is derived from an EMBL/GenBank/DDBJ whole genome shotgun (WGS) entry which is preliminary data.</text>
</comment>
<keyword evidence="2" id="KW-1185">Reference proteome</keyword>
<sequence>MAIRPKDSTAFQLAIDSDSNSHVT</sequence>
<proteinExistence type="predicted"/>
<dbReference type="Proteomes" id="UP000004507">
    <property type="component" value="Unassembled WGS sequence"/>
</dbReference>